<comment type="caution">
    <text evidence="2">The sequence shown here is derived from an EMBL/GenBank/DDBJ whole genome shotgun (WGS) entry which is preliminary data.</text>
</comment>
<sequence>MSLARALTTRRKVEEPAATPSYIGRAASQRAPNARPIKRSEISLPVALISTTNMLSYEAPDIIDAPHVSNMGGRYFSSDNSVGSSSPSVSGEDSDLSGSIHSHDTDATSVDMSSPDLSEPNHLSEYFKSSGTHRSTKSSTSSRMSHSTTHSHSSRPSMDSISPRVPSRAPTHSKNAHMLSHKRSVQRMATIPSETHTRDSFDMFNVNAMNKPAPPPVFAPVSHPFGNELAQLNEAAEEFGHAVRNAEADADSQVMRSKGLVRFCANDYMDEISSLYSTVFEEDMPTYQPMVWI</sequence>
<keyword evidence="3" id="KW-1185">Reference proteome</keyword>
<organism evidence="2 3">
    <name type="scientific">Elsinoe australis</name>
    <dbReference type="NCBI Taxonomy" id="40998"/>
    <lineage>
        <taxon>Eukaryota</taxon>
        <taxon>Fungi</taxon>
        <taxon>Dikarya</taxon>
        <taxon>Ascomycota</taxon>
        <taxon>Pezizomycotina</taxon>
        <taxon>Dothideomycetes</taxon>
        <taxon>Dothideomycetidae</taxon>
        <taxon>Myriangiales</taxon>
        <taxon>Elsinoaceae</taxon>
        <taxon>Elsinoe</taxon>
    </lineage>
</organism>
<accession>A0A2P8AJ53</accession>
<dbReference type="EMBL" id="NHZQ01000003">
    <property type="protein sequence ID" value="PSK60500.1"/>
    <property type="molecule type" value="Genomic_DNA"/>
</dbReference>
<evidence type="ECO:0000313" key="3">
    <source>
        <dbReference type="Proteomes" id="UP000243723"/>
    </source>
</evidence>
<proteinExistence type="predicted"/>
<feature type="region of interest" description="Disordered" evidence="1">
    <location>
        <begin position="78"/>
        <end position="184"/>
    </location>
</feature>
<feature type="region of interest" description="Disordered" evidence="1">
    <location>
        <begin position="1"/>
        <end position="35"/>
    </location>
</feature>
<dbReference type="AlphaFoldDB" id="A0A2P8AJ53"/>
<reference evidence="2 3" key="1">
    <citation type="submission" date="2017-05" db="EMBL/GenBank/DDBJ databases">
        <title>Draft genome sequence of Elsinoe australis.</title>
        <authorList>
            <person name="Cheng Q."/>
        </authorList>
    </citation>
    <scope>NUCLEOTIDE SEQUENCE [LARGE SCALE GENOMIC DNA]</scope>
    <source>
        <strain evidence="2 3">NL1</strain>
    </source>
</reference>
<feature type="compositionally biased region" description="Low complexity" evidence="1">
    <location>
        <begin position="129"/>
        <end position="157"/>
    </location>
</feature>
<evidence type="ECO:0000313" key="2">
    <source>
        <dbReference type="EMBL" id="PSK60500.1"/>
    </source>
</evidence>
<dbReference type="Proteomes" id="UP000243723">
    <property type="component" value="Unassembled WGS sequence"/>
</dbReference>
<name>A0A2P8AJ53_9PEZI</name>
<feature type="compositionally biased region" description="Polar residues" evidence="1">
    <location>
        <begin position="107"/>
        <end position="116"/>
    </location>
</feature>
<dbReference type="OrthoDB" id="5419666at2759"/>
<dbReference type="STRING" id="40998.A0A2P8AJ53"/>
<feature type="compositionally biased region" description="Low complexity" evidence="1">
    <location>
        <begin position="78"/>
        <end position="91"/>
    </location>
</feature>
<gene>
    <name evidence="2" type="ORF">B9Z65_650</name>
</gene>
<evidence type="ECO:0000256" key="1">
    <source>
        <dbReference type="SAM" id="MobiDB-lite"/>
    </source>
</evidence>
<protein>
    <submittedName>
        <fullName evidence="2">Uncharacterized protein</fullName>
    </submittedName>
</protein>